<evidence type="ECO:0000256" key="1">
    <source>
        <dbReference type="SAM" id="MobiDB-lite"/>
    </source>
</evidence>
<name>A0A562IYF8_9GAMM</name>
<accession>A0A562IYF8</accession>
<feature type="signal peptide" evidence="2">
    <location>
        <begin position="1"/>
        <end position="22"/>
    </location>
</feature>
<evidence type="ECO:0000256" key="2">
    <source>
        <dbReference type="SAM" id="SignalP"/>
    </source>
</evidence>
<feature type="chain" id="PRO_5021999977" evidence="2">
    <location>
        <begin position="23"/>
        <end position="311"/>
    </location>
</feature>
<dbReference type="EMBL" id="VLKG01000004">
    <property type="protein sequence ID" value="TWH75997.1"/>
    <property type="molecule type" value="Genomic_DNA"/>
</dbReference>
<reference evidence="3 4" key="1">
    <citation type="submission" date="2019-07" db="EMBL/GenBank/DDBJ databases">
        <title>Genomic Encyclopedia of Type Strains, Phase I: the one thousand microbial genomes (KMG-I) project.</title>
        <authorList>
            <person name="Kyrpides N."/>
        </authorList>
    </citation>
    <scope>NUCLEOTIDE SEQUENCE [LARGE SCALE GENOMIC DNA]</scope>
    <source>
        <strain evidence="3 4">DSM 375</strain>
    </source>
</reference>
<comment type="caution">
    <text evidence="3">The sequence shown here is derived from an EMBL/GenBank/DDBJ whole genome shotgun (WGS) entry which is preliminary data.</text>
</comment>
<dbReference type="RefSeq" id="WP_144571219.1">
    <property type="nucleotide sequence ID" value="NZ_VLKG01000004.1"/>
</dbReference>
<evidence type="ECO:0000313" key="3">
    <source>
        <dbReference type="EMBL" id="TWH75997.1"/>
    </source>
</evidence>
<dbReference type="AlphaFoldDB" id="A0A562IYF8"/>
<dbReference type="OrthoDB" id="9132003at2"/>
<evidence type="ECO:0000313" key="4">
    <source>
        <dbReference type="Proteomes" id="UP000319627"/>
    </source>
</evidence>
<proteinExistence type="predicted"/>
<keyword evidence="2" id="KW-0732">Signal</keyword>
<feature type="compositionally biased region" description="Polar residues" evidence="1">
    <location>
        <begin position="302"/>
        <end position="311"/>
    </location>
</feature>
<gene>
    <name evidence="3" type="ORF">LX59_01507</name>
</gene>
<feature type="region of interest" description="Disordered" evidence="1">
    <location>
        <begin position="292"/>
        <end position="311"/>
    </location>
</feature>
<protein>
    <submittedName>
        <fullName evidence="3">Uncharacterized protein</fullName>
    </submittedName>
</protein>
<sequence>MISRISAGLLSATLLINYSLCAAQDQGDVYFTNGVHNNLGCNKSNGNCIAKRNPEDPSDPFFPATWVSDWIMYRVTQNYEHNPPPYSNPPETLKAEDYTVSHGTSYYDTTYIPADGDGYGAMMEHYENYCLPIFPIKDNNYTCSFISLGNKAYFLTYEKDRPKTMPECCLFSPMNHPARQDFIQHLPYSPVRSQNLQGSVQAYALDVASPQGPILFGYAFYKQATRSGVEQSLFRHPQSFYFSGDTTLANAPIVSQNYVNFRIEKPDPAKTWDLVAQKCPINPEPCQLFNPPESLANGAKPQWNNLQPTNP</sequence>
<dbReference type="Proteomes" id="UP000319627">
    <property type="component" value="Unassembled WGS sequence"/>
</dbReference>
<organism evidence="3 4">
    <name type="scientific">Azomonas agilis</name>
    <dbReference type="NCBI Taxonomy" id="116849"/>
    <lineage>
        <taxon>Bacteria</taxon>
        <taxon>Pseudomonadati</taxon>
        <taxon>Pseudomonadota</taxon>
        <taxon>Gammaproteobacteria</taxon>
        <taxon>Pseudomonadales</taxon>
        <taxon>Pseudomonadaceae</taxon>
        <taxon>Azomonas</taxon>
    </lineage>
</organism>
<keyword evidence="4" id="KW-1185">Reference proteome</keyword>